<organism evidence="1 2">
    <name type="scientific">Hyalomma asiaticum</name>
    <name type="common">Tick</name>
    <dbReference type="NCBI Taxonomy" id="266040"/>
    <lineage>
        <taxon>Eukaryota</taxon>
        <taxon>Metazoa</taxon>
        <taxon>Ecdysozoa</taxon>
        <taxon>Arthropoda</taxon>
        <taxon>Chelicerata</taxon>
        <taxon>Arachnida</taxon>
        <taxon>Acari</taxon>
        <taxon>Parasitiformes</taxon>
        <taxon>Ixodida</taxon>
        <taxon>Ixodoidea</taxon>
        <taxon>Ixodidae</taxon>
        <taxon>Hyalomminae</taxon>
        <taxon>Hyalomma</taxon>
    </lineage>
</organism>
<evidence type="ECO:0000313" key="2">
    <source>
        <dbReference type="Proteomes" id="UP000821845"/>
    </source>
</evidence>
<dbReference type="EMBL" id="CM023490">
    <property type="protein sequence ID" value="KAH6943354.1"/>
    <property type="molecule type" value="Genomic_DNA"/>
</dbReference>
<keyword evidence="2" id="KW-1185">Reference proteome</keyword>
<reference evidence="1" key="1">
    <citation type="submission" date="2020-05" db="EMBL/GenBank/DDBJ databases">
        <title>Large-scale comparative analyses of tick genomes elucidate their genetic diversity and vector capacities.</title>
        <authorList>
            <person name="Jia N."/>
            <person name="Wang J."/>
            <person name="Shi W."/>
            <person name="Du L."/>
            <person name="Sun Y."/>
            <person name="Zhan W."/>
            <person name="Jiang J."/>
            <person name="Wang Q."/>
            <person name="Zhang B."/>
            <person name="Ji P."/>
            <person name="Sakyi L.B."/>
            <person name="Cui X."/>
            <person name="Yuan T."/>
            <person name="Jiang B."/>
            <person name="Yang W."/>
            <person name="Lam T.T.-Y."/>
            <person name="Chang Q."/>
            <person name="Ding S."/>
            <person name="Wang X."/>
            <person name="Zhu J."/>
            <person name="Ruan X."/>
            <person name="Zhao L."/>
            <person name="Wei J."/>
            <person name="Que T."/>
            <person name="Du C."/>
            <person name="Cheng J."/>
            <person name="Dai P."/>
            <person name="Han X."/>
            <person name="Huang E."/>
            <person name="Gao Y."/>
            <person name="Liu J."/>
            <person name="Shao H."/>
            <person name="Ye R."/>
            <person name="Li L."/>
            <person name="Wei W."/>
            <person name="Wang X."/>
            <person name="Wang C."/>
            <person name="Yang T."/>
            <person name="Huo Q."/>
            <person name="Li W."/>
            <person name="Guo W."/>
            <person name="Chen H."/>
            <person name="Zhou L."/>
            <person name="Ni X."/>
            <person name="Tian J."/>
            <person name="Zhou Y."/>
            <person name="Sheng Y."/>
            <person name="Liu T."/>
            <person name="Pan Y."/>
            <person name="Xia L."/>
            <person name="Li J."/>
            <person name="Zhao F."/>
            <person name="Cao W."/>
        </authorList>
    </citation>
    <scope>NUCLEOTIDE SEQUENCE</scope>
    <source>
        <strain evidence="1">Hyas-2018</strain>
    </source>
</reference>
<comment type="caution">
    <text evidence="1">The sequence shown here is derived from an EMBL/GenBank/DDBJ whole genome shotgun (WGS) entry which is preliminary data.</text>
</comment>
<gene>
    <name evidence="1" type="ORF">HPB50_020224</name>
</gene>
<accession>A0ACB7TBF9</accession>
<proteinExistence type="predicted"/>
<evidence type="ECO:0000313" key="1">
    <source>
        <dbReference type="EMBL" id="KAH6943354.1"/>
    </source>
</evidence>
<sequence length="590" mass="66370">MSGQSSASPESRAEMRRRRACSSGAATRTPRTRNVSREFPIFEGHDPDTFGTLSGDSRLGAELLPDDDDDLVEGTKLKRMPDKKYENDIKQLVKEALNLFFEIQKAYDVRPTHVMFTLLIGGCGRVGYTKMAFKLYRMMRDRGLEPTPATLTGLFNSCAECPFPEMGLDKARKLYDHIKLKNWVPSNLTYHAMIKAFGKCGDLDMAFRVMDEMAGAKHAITTDTFAFLLMACISDKEAGFSLGLKVMRTMLWKKIRPSTYCYNLFLRTVRECGVGPPEMFQELLGSIQSDMAKRISGKKGGAKADSTLRIEACLSPTEAARRSRWNFIFSCGYFVVVGRLLMVGGVKGMMDHFRDMSVRPDAKTITILLDCIPNNVDAEAELITEADKIGAQLDVDFFNMLIKRRALRLEKETAKDVLSMISARCLHPDVVTFGVLALTVHSKKEGSEFLKTMQATGLTVNEETWGTLACNASFKGNFWFLLDLMSYAKRENILVSAAALRAINKASDRTRRALLRKERGKEVSFLHSAMASGFRQFCLVYEDWLKEVRVDRPRHPWEQYEPENLKKSATELKAAAVALTTEEMMQHLGA</sequence>
<protein>
    <submittedName>
        <fullName evidence="1">Uncharacterized protein</fullName>
    </submittedName>
</protein>
<dbReference type="Proteomes" id="UP000821845">
    <property type="component" value="Chromosome 10"/>
</dbReference>
<name>A0ACB7TBF9_HYAAI</name>